<dbReference type="SUPFAM" id="SSF50084">
    <property type="entry name" value="Myosin S1 fragment, N-terminal domain"/>
    <property type="match status" value="1"/>
</dbReference>
<dbReference type="Pfam" id="PF00063">
    <property type="entry name" value="Myosin_head"/>
    <property type="match status" value="2"/>
</dbReference>
<sequence length="1587" mass="181417">MTGIVLVAINPYEDLAIYDTDTIMAYRGQDMANLDPHIFAVSEAAFTQMERENVDQSIIVSGESGAGKTVSAKYAMRFFATVSGSSDETQIEQKVLASNPIMEVCPSGNLLTSRRGKYEVSKRMSAELRPRATTLDRGRGVVSRPAPYPFIAQAHPSCYAEGARVWVPDKDAVWKSATISKDYKGTKGEILHLILDDDQEEFSLEIKNEKDLPPLRNPDILVGENDLTALSYLHEPAVLHNLQYRFNQHNAIYTYCGIVLVAINPYEDLAIYDTDTIMAYRGQDMANLDPHIFAVSEAAFTQMERENVDQSIIVSGESGAGKTVSAKYAMRFFATVSGSSDETQIEQKVLASNPIMEAIGNAKTTRNDNSSRFGKYIELDFTKQYTIFGANMRTYLLEKSRVVFQAANERNYHIFYQLCSAGNLPEMEPLKLAHQDQFHYLNQGGNSFIESIDDLEQFQATRNALSILGISNDMQMQVFRILAAILHLGNIAILDTRDQSDSCHVPKNDPHLLVVSDLLQVDKEGLAKWLTNRRIVSQREVFTKPMTSSEAMFARDALAKHVYANQFGLIVECINKSLASASPPFRFIGVLDIYGFETFEVNSFEQFCINYANEKLQQQFCQHVFKLEQEEYLREQIEWKFIDYYDNQPCINLIEGRPLGILSLLDDECRMPKGSDESWVLKLYDKCKGQHHFSKPRLSNTAFIISHFADQVAYECAGFLEKNRDTVHEEQISVLKASHDLYVVELFLDEEERAKHSKARPSPMPRGSSTPTSKTAPSAMPRGSSTNKGLSTASPSTGASPSASKHRKQTVGSQFHDSLNLLMKTLNATTPHYVRCIKPNDDKMAFNFDPKRAVQQLRACGVLETVRISAAGFPSRWTYPEFFWRYRVLIKTKDIKRSDLPATCAKIIQGIIQDEDKYKFGKTKLFLRAGQLAYMEKRRSDRLLACGVLIQRIFRGFLARRNYRQITQSILLLQTFGRGFLARRTAQEIRQTRAAIKIQKHVRSFVCQRKYQRMRAWVIRLQAHIRAHNARLHYLNLLHNAKAVVIQRHIRGFLARREYSKAKRNLIIVQNLWRRKCAIHELKELRKEARSVEHVKKLNRGLENKIMSLQNRIDELVSLAPLIPCSLVPYFDLDNATADAKENSQFHNLQTENHRLQAKIKELQAHEHDAREAQLVQIRQLQEELKEERLSKEQMAHELKEKQKSLEARQAERDEAQLKSKELQDQLARMEEDFQGRLKDEIEKAAERRVKEATHEMDSLLARNQALIMEKEQLQQTVEELRVRQHFPLGPQYWSASSNISVTSEAPTDIVRDDASDLAHMDHLSVTSSELPLEEDAGYGSTRVRDASDQRRLENLGWHKPEDGADPERTTQHHVQLLLEKLRKYEHENAELRGKLHSQQTEKSVSPLESAADHIRLQELEIETSKQKEELKRLRMAAAAGHGALTDEIMAQHQALEDELMRRRDECIELRSVLADQANRVTDGLGEGENQDYAAAYDALKKTLRQLSVDLQREKEQKEELQEEMKRLRKDNERQQTLLAENLRDPQGHTERMLQSDVLRLTNENLVGVWVRSVGGWVRSVGGWVRS</sequence>
<name>A0A7R9AFX7_9CRUS</name>
<dbReference type="Gene3D" id="1.20.120.720">
    <property type="entry name" value="Myosin VI head, motor domain, U50 subdomain"/>
    <property type="match status" value="1"/>
</dbReference>
<keyword evidence="5 7" id="KW-0505">Motor protein</keyword>
<dbReference type="PRINTS" id="PR00193">
    <property type="entry name" value="MYOSINHEAVY"/>
</dbReference>
<dbReference type="OrthoDB" id="6108017at2759"/>
<feature type="coiled-coil region" evidence="8">
    <location>
        <begin position="1375"/>
        <end position="1437"/>
    </location>
</feature>
<dbReference type="SUPFAM" id="SSF52540">
    <property type="entry name" value="P-loop containing nucleoside triphosphate hydrolases"/>
    <property type="match status" value="3"/>
</dbReference>
<dbReference type="InterPro" id="IPR036961">
    <property type="entry name" value="Kinesin_motor_dom_sf"/>
</dbReference>
<dbReference type="Proteomes" id="UP000677054">
    <property type="component" value="Unassembled WGS sequence"/>
</dbReference>
<dbReference type="EMBL" id="CAJPEV010005576">
    <property type="protein sequence ID" value="CAG0903293.1"/>
    <property type="molecule type" value="Genomic_DNA"/>
</dbReference>
<comment type="caution">
    <text evidence="7">Lacks conserved residue(s) required for the propagation of feature annotation.</text>
</comment>
<feature type="region of interest" description="Disordered" evidence="9">
    <location>
        <begin position="1329"/>
        <end position="1370"/>
    </location>
</feature>
<dbReference type="GO" id="GO:0005737">
    <property type="term" value="C:cytoplasm"/>
    <property type="evidence" value="ECO:0007669"/>
    <property type="project" value="TreeGrafter"/>
</dbReference>
<proteinExistence type="inferred from homology"/>
<feature type="compositionally biased region" description="Low complexity" evidence="9">
    <location>
        <begin position="768"/>
        <end position="779"/>
    </location>
</feature>
<keyword evidence="3 7" id="KW-0067">ATP-binding</keyword>
<gene>
    <name evidence="11" type="ORF">DSTB1V02_LOCUS13018</name>
</gene>
<evidence type="ECO:0000256" key="8">
    <source>
        <dbReference type="SAM" id="Coils"/>
    </source>
</evidence>
<keyword evidence="2 7" id="KW-0547">Nucleotide-binding</keyword>
<feature type="binding site" evidence="7">
    <location>
        <begin position="316"/>
        <end position="323"/>
    </location>
    <ligand>
        <name>ATP</name>
        <dbReference type="ChEBI" id="CHEBI:30616"/>
    </ligand>
</feature>
<reference evidence="11" key="1">
    <citation type="submission" date="2020-11" db="EMBL/GenBank/DDBJ databases">
        <authorList>
            <person name="Tran Van P."/>
        </authorList>
    </citation>
    <scope>NUCLEOTIDE SEQUENCE</scope>
</reference>
<dbReference type="InterPro" id="IPR001609">
    <property type="entry name" value="Myosin_head_motor_dom-like"/>
</dbReference>
<feature type="non-terminal residue" evidence="11">
    <location>
        <position position="1"/>
    </location>
</feature>
<comment type="similarity">
    <text evidence="1 7">Belongs to the TRAFAC class myosin-kinesin ATPase superfamily. Myosin family.</text>
</comment>
<dbReference type="GO" id="GO:0016459">
    <property type="term" value="C:myosin complex"/>
    <property type="evidence" value="ECO:0007669"/>
    <property type="project" value="UniProtKB-KW"/>
</dbReference>
<keyword evidence="8" id="KW-0175">Coiled coil</keyword>
<dbReference type="PANTHER" id="PTHR13140:SF706">
    <property type="entry name" value="DILUTE CLASS UNCONVENTIONAL MYOSIN, ISOFORM C"/>
    <property type="match status" value="1"/>
</dbReference>
<feature type="region of interest" description="Disordered" evidence="9">
    <location>
        <begin position="1189"/>
        <end position="1215"/>
    </location>
</feature>
<dbReference type="InterPro" id="IPR036103">
    <property type="entry name" value="MYSc_Myo5"/>
</dbReference>
<keyword evidence="6 7" id="KW-0009">Actin-binding</keyword>
<dbReference type="Gene3D" id="3.40.850.10">
    <property type="entry name" value="Kinesin motor domain"/>
    <property type="match status" value="2"/>
</dbReference>
<keyword evidence="12" id="KW-1185">Reference proteome</keyword>
<dbReference type="CDD" id="cd01380">
    <property type="entry name" value="MYSc_Myo5"/>
    <property type="match status" value="1"/>
</dbReference>
<feature type="domain" description="Myosin motor" evidence="10">
    <location>
        <begin position="222"/>
        <end position="940"/>
    </location>
</feature>
<protein>
    <recommendedName>
        <fullName evidence="10">Myosin motor domain-containing protein</fullName>
    </recommendedName>
</protein>
<feature type="coiled-coil region" evidence="8">
    <location>
        <begin position="1092"/>
        <end position="1119"/>
    </location>
</feature>
<evidence type="ECO:0000256" key="3">
    <source>
        <dbReference type="ARBA" id="ARBA00022840"/>
    </source>
</evidence>
<evidence type="ECO:0000256" key="9">
    <source>
        <dbReference type="SAM" id="MobiDB-lite"/>
    </source>
</evidence>
<dbReference type="GO" id="GO:0005524">
    <property type="term" value="F:ATP binding"/>
    <property type="evidence" value="ECO:0007669"/>
    <property type="project" value="UniProtKB-UniRule"/>
</dbReference>
<dbReference type="PROSITE" id="PS50096">
    <property type="entry name" value="IQ"/>
    <property type="match status" value="5"/>
</dbReference>
<evidence type="ECO:0000313" key="11">
    <source>
        <dbReference type="EMBL" id="CAD7253268.1"/>
    </source>
</evidence>
<evidence type="ECO:0000256" key="2">
    <source>
        <dbReference type="ARBA" id="ARBA00022741"/>
    </source>
</evidence>
<dbReference type="SMART" id="SM00242">
    <property type="entry name" value="MYSc"/>
    <property type="match status" value="1"/>
</dbReference>
<dbReference type="GO" id="GO:0051015">
    <property type="term" value="F:actin filament binding"/>
    <property type="evidence" value="ECO:0007669"/>
    <property type="project" value="TreeGrafter"/>
</dbReference>
<feature type="compositionally biased region" description="Low complexity" evidence="9">
    <location>
        <begin position="791"/>
        <end position="803"/>
    </location>
</feature>
<dbReference type="InterPro" id="IPR000048">
    <property type="entry name" value="IQ_motif_EF-hand-BS"/>
</dbReference>
<evidence type="ECO:0000256" key="1">
    <source>
        <dbReference type="ARBA" id="ARBA00008314"/>
    </source>
</evidence>
<dbReference type="GO" id="GO:0048513">
    <property type="term" value="P:animal organ development"/>
    <property type="evidence" value="ECO:0007669"/>
    <property type="project" value="UniProtKB-ARBA"/>
</dbReference>
<dbReference type="GO" id="GO:0000146">
    <property type="term" value="F:microfilament motor activity"/>
    <property type="evidence" value="ECO:0007669"/>
    <property type="project" value="TreeGrafter"/>
</dbReference>
<evidence type="ECO:0000256" key="6">
    <source>
        <dbReference type="ARBA" id="ARBA00023203"/>
    </source>
</evidence>
<organism evidence="11">
    <name type="scientific">Darwinula stevensoni</name>
    <dbReference type="NCBI Taxonomy" id="69355"/>
    <lineage>
        <taxon>Eukaryota</taxon>
        <taxon>Metazoa</taxon>
        <taxon>Ecdysozoa</taxon>
        <taxon>Arthropoda</taxon>
        <taxon>Crustacea</taxon>
        <taxon>Oligostraca</taxon>
        <taxon>Ostracoda</taxon>
        <taxon>Podocopa</taxon>
        <taxon>Podocopida</taxon>
        <taxon>Darwinulocopina</taxon>
        <taxon>Darwinuloidea</taxon>
        <taxon>Darwinulidae</taxon>
        <taxon>Darwinula</taxon>
    </lineage>
</organism>
<dbReference type="PROSITE" id="PS51456">
    <property type="entry name" value="MYOSIN_MOTOR"/>
    <property type="match status" value="2"/>
</dbReference>
<dbReference type="FunFam" id="1.10.10.820:FF:000001">
    <property type="entry name" value="Myosin heavy chain"/>
    <property type="match status" value="1"/>
</dbReference>
<evidence type="ECO:0000256" key="4">
    <source>
        <dbReference type="ARBA" id="ARBA00023123"/>
    </source>
</evidence>
<dbReference type="GO" id="GO:0016020">
    <property type="term" value="C:membrane"/>
    <property type="evidence" value="ECO:0007669"/>
    <property type="project" value="TreeGrafter"/>
</dbReference>
<dbReference type="PANTHER" id="PTHR13140">
    <property type="entry name" value="MYOSIN"/>
    <property type="match status" value="1"/>
</dbReference>
<accession>A0A7R9AFX7</accession>
<dbReference type="GO" id="GO:0009888">
    <property type="term" value="P:tissue development"/>
    <property type="evidence" value="ECO:0007669"/>
    <property type="project" value="UniProtKB-ARBA"/>
</dbReference>
<dbReference type="EMBL" id="LR905093">
    <property type="protein sequence ID" value="CAD7253268.1"/>
    <property type="molecule type" value="Genomic_DNA"/>
</dbReference>
<feature type="compositionally biased region" description="Basic and acidic residues" evidence="9">
    <location>
        <begin position="1343"/>
        <end position="1370"/>
    </location>
</feature>
<dbReference type="Pfam" id="PF00612">
    <property type="entry name" value="IQ"/>
    <property type="match status" value="5"/>
</dbReference>
<dbReference type="GO" id="GO:0007015">
    <property type="term" value="P:actin filament organization"/>
    <property type="evidence" value="ECO:0007669"/>
    <property type="project" value="TreeGrafter"/>
</dbReference>
<evidence type="ECO:0000259" key="10">
    <source>
        <dbReference type="PROSITE" id="PS51456"/>
    </source>
</evidence>
<feature type="region of interest" description="Actin-binding" evidence="7">
    <location>
        <begin position="819"/>
        <end position="841"/>
    </location>
</feature>
<feature type="domain" description="Myosin motor" evidence="10">
    <location>
        <begin position="1"/>
        <end position="103"/>
    </location>
</feature>
<dbReference type="SMART" id="SM00015">
    <property type="entry name" value="IQ"/>
    <property type="match status" value="6"/>
</dbReference>
<dbReference type="Gene3D" id="1.10.10.820">
    <property type="match status" value="1"/>
</dbReference>
<dbReference type="Gene3D" id="1.20.58.530">
    <property type="match status" value="1"/>
</dbReference>
<evidence type="ECO:0000256" key="5">
    <source>
        <dbReference type="ARBA" id="ARBA00023175"/>
    </source>
</evidence>
<keyword evidence="4 7" id="KW-0518">Myosin</keyword>
<feature type="binding site" evidence="7">
    <location>
        <begin position="62"/>
        <end position="69"/>
    </location>
    <ligand>
        <name>ATP</name>
        <dbReference type="ChEBI" id="CHEBI:30616"/>
    </ligand>
</feature>
<feature type="region of interest" description="Disordered" evidence="9">
    <location>
        <begin position="753"/>
        <end position="811"/>
    </location>
</feature>
<dbReference type="Gene3D" id="6.20.240.20">
    <property type="match status" value="1"/>
</dbReference>
<dbReference type="Gene3D" id="1.20.5.190">
    <property type="match status" value="3"/>
</dbReference>
<feature type="coiled-coil region" evidence="8">
    <location>
        <begin position="1497"/>
        <end position="1538"/>
    </location>
</feature>
<evidence type="ECO:0000313" key="12">
    <source>
        <dbReference type="Proteomes" id="UP000677054"/>
    </source>
</evidence>
<dbReference type="GO" id="GO:0048731">
    <property type="term" value="P:system development"/>
    <property type="evidence" value="ECO:0007669"/>
    <property type="project" value="UniProtKB-ARBA"/>
</dbReference>
<evidence type="ECO:0000256" key="7">
    <source>
        <dbReference type="PROSITE-ProRule" id="PRU00782"/>
    </source>
</evidence>
<dbReference type="InterPro" id="IPR027417">
    <property type="entry name" value="P-loop_NTPase"/>
</dbReference>